<evidence type="ECO:0000313" key="6">
    <source>
        <dbReference type="EMBL" id="AAC49248.1"/>
    </source>
</evidence>
<dbReference type="PIR" id="S63664">
    <property type="entry name" value="S63664"/>
</dbReference>
<evidence type="ECO:0000256" key="3">
    <source>
        <dbReference type="ARBA" id="ARBA00022801"/>
    </source>
</evidence>
<name>Q33764_ALLMA</name>
<keyword evidence="6" id="KW-0496">Mitochondrion</keyword>
<geneLocation type="mitochondrion" evidence="6"/>
<dbReference type="VEuPathDB" id="FungiDB:AlmafMp28"/>
<feature type="compositionally biased region" description="Basic and acidic residues" evidence="4">
    <location>
        <begin position="81"/>
        <end position="91"/>
    </location>
</feature>
<dbReference type="RefSeq" id="NP_043747.1">
    <property type="nucleotide sequence ID" value="NC_001715.1"/>
</dbReference>
<evidence type="ECO:0000256" key="4">
    <source>
        <dbReference type="SAM" id="MobiDB-lite"/>
    </source>
</evidence>
<dbReference type="AlphaFoldDB" id="Q33764"/>
<feature type="domain" description="Nuclease associated modular" evidence="5">
    <location>
        <begin position="74"/>
        <end position="90"/>
    </location>
</feature>
<keyword evidence="2" id="KW-0255">Endonuclease</keyword>
<dbReference type="SUPFAM" id="SSF64496">
    <property type="entry name" value="DNA-binding domain of intron-encoded endonucleases"/>
    <property type="match status" value="1"/>
</dbReference>
<dbReference type="InterPro" id="IPR003611">
    <property type="entry name" value="NUMOD3"/>
</dbReference>
<feature type="domain" description="Nuclease associated modular" evidence="5">
    <location>
        <begin position="121"/>
        <end position="137"/>
    </location>
</feature>
<dbReference type="GO" id="GO:0004519">
    <property type="term" value="F:endonuclease activity"/>
    <property type="evidence" value="ECO:0007669"/>
    <property type="project" value="UniProtKB-KW"/>
</dbReference>
<keyword evidence="3" id="KW-0378">Hydrolase</keyword>
<dbReference type="SMART" id="SM00496">
    <property type="entry name" value="IENR2"/>
    <property type="match status" value="4"/>
</dbReference>
<organism evidence="6">
    <name type="scientific">Allomyces macrogynus</name>
    <dbReference type="NCBI Taxonomy" id="28583"/>
    <lineage>
        <taxon>Eukaryota</taxon>
        <taxon>Fungi</taxon>
        <taxon>Fungi incertae sedis</taxon>
        <taxon>Blastocladiomycota</taxon>
        <taxon>Blastocladiomycetes</taxon>
        <taxon>Blastocladiales</taxon>
        <taxon>Blastocladiaceae</taxon>
        <taxon>Allomyces</taxon>
    </lineage>
</organism>
<evidence type="ECO:0000259" key="5">
    <source>
        <dbReference type="SMART" id="SM00496"/>
    </source>
</evidence>
<dbReference type="EMBL" id="U41288">
    <property type="protein sequence ID" value="AAC49248.1"/>
    <property type="molecule type" value="Genomic_DNA"/>
</dbReference>
<dbReference type="InterPro" id="IPR006350">
    <property type="entry name" value="Intron_endoG1"/>
</dbReference>
<gene>
    <name evidence="6" type="primary">orf211</name>
</gene>
<dbReference type="NCBIfam" id="TIGR01453">
    <property type="entry name" value="grpIintron_endo"/>
    <property type="match status" value="1"/>
</dbReference>
<feature type="region of interest" description="Disordered" evidence="4">
    <location>
        <begin position="81"/>
        <end position="104"/>
    </location>
</feature>
<evidence type="ECO:0000256" key="1">
    <source>
        <dbReference type="ARBA" id="ARBA00022722"/>
    </source>
</evidence>
<dbReference type="GO" id="GO:0016787">
    <property type="term" value="F:hydrolase activity"/>
    <property type="evidence" value="ECO:0007669"/>
    <property type="project" value="UniProtKB-KW"/>
</dbReference>
<dbReference type="GeneID" id="801847"/>
<evidence type="ECO:0000256" key="2">
    <source>
        <dbReference type="ARBA" id="ARBA00022759"/>
    </source>
</evidence>
<dbReference type="InterPro" id="IPR003647">
    <property type="entry name" value="Intron_nuc_1_rpt"/>
</dbReference>
<protein>
    <submittedName>
        <fullName evidence="6">Orf211 protein</fullName>
    </submittedName>
</protein>
<reference evidence="6" key="1">
    <citation type="journal article" date="1996" name="J. Mol. Biol.">
        <title>The mitochondrial DNA of Allomyces macrogynus: the complete genomic sequence from an ancestral fungus.</title>
        <authorList>
            <person name="Paquin B."/>
            <person name="Lang B.F."/>
        </authorList>
    </citation>
    <scope>NUCLEOTIDE SEQUENCE</scope>
</reference>
<dbReference type="Pfam" id="PF07460">
    <property type="entry name" value="NUMOD3"/>
    <property type="match status" value="1"/>
</dbReference>
<dbReference type="GO" id="GO:0003677">
    <property type="term" value="F:DNA binding"/>
    <property type="evidence" value="ECO:0007669"/>
    <property type="project" value="InterPro"/>
</dbReference>
<proteinExistence type="predicted"/>
<dbReference type="SMART" id="SM00497">
    <property type="entry name" value="IENR1"/>
    <property type="match status" value="1"/>
</dbReference>
<feature type="domain" description="Nuclease associated modular" evidence="5">
    <location>
        <begin position="97"/>
        <end position="113"/>
    </location>
</feature>
<keyword evidence="1" id="KW-0540">Nuclease</keyword>
<sequence>MQYNQPVYLATNNSHFVNAIKVIPINSWDLLILETFDLSKEKYDAIISKETEWIKKFSEDESMNIKREAANAPFGVKASDETKAKMSESRKGRTPMLGKTHTEETKAKISEAIKGENNPMFGKTHTEEAKAKISASRLGKPLSDEIRAKMSANSSRSRVVYKIDDNTKEVLATYVSRKAAGEANKLSDGVLSRRINKRVVENGVFFSYEKD</sequence>
<feature type="domain" description="Nuclease associated modular" evidence="5">
    <location>
        <begin position="138"/>
        <end position="154"/>
    </location>
</feature>
<accession>Q33764</accession>